<dbReference type="PANTHER" id="PTHR46137:SF13">
    <property type="entry name" value="LRAT DOMAIN-CONTAINING PROTEIN"/>
    <property type="match status" value="1"/>
</dbReference>
<dbReference type="PANTHER" id="PTHR46137">
    <property type="entry name" value="OS05G0310600 PROTEIN"/>
    <property type="match status" value="1"/>
</dbReference>
<dbReference type="Proteomes" id="UP000694005">
    <property type="component" value="Chromosome A10"/>
</dbReference>
<dbReference type="AlphaFoldDB" id="A0A8D9MIW0"/>
<evidence type="ECO:0000259" key="1">
    <source>
        <dbReference type="PROSITE" id="PS51934"/>
    </source>
</evidence>
<dbReference type="Gene3D" id="3.90.1720.10">
    <property type="entry name" value="endopeptidase domain like (from Nostoc punctiforme)"/>
    <property type="match status" value="1"/>
</dbReference>
<dbReference type="SUPFAM" id="SSF54001">
    <property type="entry name" value="Cysteine proteinases"/>
    <property type="match status" value="1"/>
</dbReference>
<protein>
    <recommendedName>
        <fullName evidence="1">LRAT domain-containing protein</fullName>
    </recommendedName>
</protein>
<dbReference type="Gramene" id="A10p23710.2_BraZ1">
    <property type="protein sequence ID" value="A10p23710.2_BraZ1.CDS"/>
    <property type="gene ID" value="A10g23710.2_BraZ1"/>
</dbReference>
<name>A0A8D9MIW0_BRACM</name>
<dbReference type="EMBL" id="LS974626">
    <property type="protein sequence ID" value="CAG7911125.1"/>
    <property type="molecule type" value="Genomic_DNA"/>
</dbReference>
<dbReference type="InterPro" id="IPR038765">
    <property type="entry name" value="Papain-like_cys_pep_sf"/>
</dbReference>
<dbReference type="Pfam" id="PF04970">
    <property type="entry name" value="LRAT"/>
    <property type="match status" value="1"/>
</dbReference>
<dbReference type="PROSITE" id="PS51934">
    <property type="entry name" value="LRAT"/>
    <property type="match status" value="1"/>
</dbReference>
<evidence type="ECO:0000313" key="3">
    <source>
        <dbReference type="Proteomes" id="UP000694005"/>
    </source>
</evidence>
<accession>A0A8D9MIW0</accession>
<proteinExistence type="predicted"/>
<dbReference type="InterPro" id="IPR007053">
    <property type="entry name" value="LRAT_dom"/>
</dbReference>
<gene>
    <name evidence="2" type="ORF">BRAPAZ1V2_A10P23710.2</name>
</gene>
<feature type="domain" description="LRAT" evidence="1">
    <location>
        <begin position="20"/>
        <end position="164"/>
    </location>
</feature>
<evidence type="ECO:0000313" key="2">
    <source>
        <dbReference type="EMBL" id="CAG7911125.1"/>
    </source>
</evidence>
<reference evidence="2 3" key="1">
    <citation type="submission" date="2021-07" db="EMBL/GenBank/DDBJ databases">
        <authorList>
            <consortium name="Genoscope - CEA"/>
            <person name="William W."/>
        </authorList>
    </citation>
    <scope>NUCLEOTIDE SEQUENCE [LARGE SCALE GENOMIC DNA]</scope>
</reference>
<feature type="non-terminal residue" evidence="2">
    <location>
        <position position="246"/>
    </location>
</feature>
<sequence length="246" mass="26795">MGLISNKITREKLQPGDHIYTWRIARAYAHHGIYVGDGKVVHYTHIGGPQSGIPVSLTPKHRMCLICKDHSSFKGGKVLISCLDCFLAGGKLYLFKYNVSKTAFLAKPRGGTSTLAPSDPPEDVLVRANFHLHIDGWFGDYDLRENNCEDFAIYCKTGLLVCKKNSFGTSGQVNAAAAASLALVVHACGLSMLGVGVYCYARVKNDVSRNDDVVKVPAKELVSILESDRTSAREVWLSIAGSKFMG</sequence>
<organism evidence="2 3">
    <name type="scientific">Brassica campestris</name>
    <name type="common">Field mustard</name>
    <dbReference type="NCBI Taxonomy" id="3711"/>
    <lineage>
        <taxon>Eukaryota</taxon>
        <taxon>Viridiplantae</taxon>
        <taxon>Streptophyta</taxon>
        <taxon>Embryophyta</taxon>
        <taxon>Tracheophyta</taxon>
        <taxon>Spermatophyta</taxon>
        <taxon>Magnoliopsida</taxon>
        <taxon>eudicotyledons</taxon>
        <taxon>Gunneridae</taxon>
        <taxon>Pentapetalae</taxon>
        <taxon>rosids</taxon>
        <taxon>malvids</taxon>
        <taxon>Brassicales</taxon>
        <taxon>Brassicaceae</taxon>
        <taxon>Brassiceae</taxon>
        <taxon>Brassica</taxon>
    </lineage>
</organism>